<evidence type="ECO:0007829" key="5">
    <source>
        <dbReference type="PeptideAtlas" id="A0A8V8TPM9"/>
    </source>
</evidence>
<protein>
    <submittedName>
        <fullName evidence="3">Ubiquitin conjugating enzyme E2 T</fullName>
    </submittedName>
    <submittedName>
        <fullName evidence="2">Ubiquitin-conjugating enzyme E2T (Putative), isoform CRA_d</fullName>
    </submittedName>
</protein>
<dbReference type="OpenTargets" id="ENSG00000077152"/>
<dbReference type="SMR" id="A0A8V8TPM9"/>
<dbReference type="EMBL" id="AL356953">
    <property type="status" value="NOT_ANNOTATED_CDS"/>
    <property type="molecule type" value="Genomic_DNA"/>
</dbReference>
<evidence type="ECO:0000313" key="3">
    <source>
        <dbReference type="Ensembl" id="ENSP00000514383.1"/>
    </source>
</evidence>
<name>A0A8V8TPM9_HUMAN</name>
<reference evidence="2" key="2">
    <citation type="journal article" date="2001" name="Science">
        <title>The sequence of the human genome.</title>
        <authorList>
            <person name="Venter J.C."/>
            <person name="Adams M.D."/>
            <person name="Myers E.W."/>
            <person name="Li P.W."/>
            <person name="Mural R.J."/>
            <person name="Sutton G.G."/>
            <person name="Smith H.O."/>
            <person name="Yandell M."/>
            <person name="Evans C.A."/>
            <person name="Holt R.A."/>
            <person name="Gocayne J.D."/>
            <person name="Amanatides P."/>
            <person name="Ballew R.M."/>
            <person name="Huson D.H."/>
            <person name="Wortman J.R."/>
            <person name="Zhang Q."/>
            <person name="Kodira C.D."/>
            <person name="Zheng X.H."/>
            <person name="Chen L."/>
            <person name="Skupski M."/>
            <person name="Subramanian G."/>
            <person name="Thomas P.D."/>
            <person name="Zhang J."/>
            <person name="Gabor Miklos G.L."/>
            <person name="Nelson C."/>
            <person name="Broder S."/>
            <person name="Clark A.G."/>
            <person name="Nadeau J."/>
            <person name="McKusick V.A."/>
            <person name="Zinder N."/>
            <person name="Levine A.J."/>
            <person name="Roberts R.J."/>
            <person name="Simon M."/>
            <person name="Slayman C."/>
            <person name="Hunkapiller M."/>
            <person name="Bolanos R."/>
            <person name="Delcher A."/>
            <person name="Dew I."/>
            <person name="Fasulo D."/>
            <person name="Flanigan M."/>
            <person name="Florea L."/>
            <person name="Halpern A."/>
            <person name="Hannenhalli S."/>
            <person name="Kravitz S."/>
            <person name="Levy S."/>
            <person name="Mobarry C."/>
            <person name="Reinert K."/>
            <person name="Remington K."/>
            <person name="Abu-Threideh J."/>
            <person name="Beasley E."/>
            <person name="Biddick K."/>
            <person name="Bonazzi V."/>
            <person name="Brandon R."/>
            <person name="Cargill M."/>
            <person name="Chandramouliswaran I."/>
            <person name="Charlab R."/>
            <person name="Chaturvedi K."/>
            <person name="Deng Z."/>
            <person name="Di Francesco V."/>
            <person name="Dunn P."/>
            <person name="Eilbeck K."/>
            <person name="Evangelista C."/>
            <person name="Gabrielian A.E."/>
            <person name="Gan W."/>
            <person name="Ge W."/>
            <person name="Gong F."/>
            <person name="Gu Z."/>
            <person name="Guan P."/>
            <person name="Heiman T.J."/>
            <person name="Higgins M.E."/>
            <person name="Ji R.R."/>
            <person name="Ke Z."/>
            <person name="Ketchum K.A."/>
            <person name="Lai Z."/>
            <person name="Lei Y."/>
            <person name="Li Z."/>
            <person name="Li J."/>
            <person name="Liang Y."/>
            <person name="Lin X."/>
            <person name="Lu F."/>
            <person name="Merkulov G.V."/>
            <person name="Milshina N."/>
            <person name="Moore H.M."/>
            <person name="Naik A.K."/>
            <person name="Narayan V.A."/>
            <person name="Neelam B."/>
            <person name="Nusskern D."/>
            <person name="Rusch D.B."/>
            <person name="Salzberg S."/>
            <person name="Shao W."/>
            <person name="Shue B."/>
            <person name="Sun J."/>
            <person name="Wang Z."/>
            <person name="Wang A."/>
            <person name="Wang X."/>
            <person name="Wang J."/>
            <person name="Wei M."/>
            <person name="Wides R."/>
            <person name="Xiao C."/>
            <person name="Yan C."/>
            <person name="Yao A."/>
            <person name="Ye J."/>
            <person name="Zhan M."/>
            <person name="Zhang W."/>
            <person name="Zhang H."/>
            <person name="Zhao Q."/>
            <person name="Zheng L."/>
            <person name="Zhong F."/>
            <person name="Zhong W."/>
            <person name="Zhu S."/>
            <person name="Zhao S."/>
            <person name="Gilbert D."/>
            <person name="Baumhueter S."/>
            <person name="Spier G."/>
            <person name="Carter C."/>
            <person name="Cravchik A."/>
            <person name="Woodage T."/>
            <person name="Ali F."/>
            <person name="An H."/>
            <person name="Awe A."/>
            <person name="Baldwin D."/>
            <person name="Baden H."/>
            <person name="Barnstead M."/>
            <person name="Barrow I."/>
            <person name="Beeson K."/>
            <person name="Busam D."/>
            <person name="Carver A."/>
            <person name="Center A."/>
            <person name="Cheng M.L."/>
            <person name="Curry L."/>
            <person name="Danaher S."/>
            <person name="Davenport L."/>
            <person name="Desilets R."/>
            <person name="Dietz S."/>
            <person name="Dodson K."/>
            <person name="Doup L."/>
            <person name="Ferriera S."/>
            <person name="Garg N."/>
            <person name="Gluecksmann A."/>
            <person name="Hart B."/>
            <person name="Haynes J."/>
            <person name="Haynes C."/>
            <person name="Heiner C."/>
            <person name="Hladun S."/>
            <person name="Hostin D."/>
            <person name="Houck J."/>
            <person name="Howland T."/>
            <person name="Ibegwam C."/>
            <person name="Johnson J."/>
            <person name="Kalush F."/>
            <person name="Kline L."/>
            <person name="Koduru S."/>
            <person name="Love A."/>
            <person name="Mann F."/>
            <person name="May D."/>
            <person name="McCawley S."/>
            <person name="McIntosh T."/>
            <person name="McMullen I."/>
            <person name="Moy M."/>
            <person name="Moy L."/>
            <person name="Murphy B."/>
            <person name="Nelson K."/>
            <person name="Pfannkoch C."/>
            <person name="Pratts E."/>
            <person name="Puri V."/>
            <person name="Qureshi H."/>
            <person name="Reardon M."/>
            <person name="Rodriguez R."/>
            <person name="Rogers Y.H."/>
            <person name="Romblad D."/>
            <person name="Ruhfel B."/>
            <person name="Scott R."/>
            <person name="Sitter C."/>
            <person name="Smallwood M."/>
            <person name="Stewart E."/>
            <person name="Strong R."/>
            <person name="Suh E."/>
            <person name="Thomas R."/>
            <person name="Tint N.N."/>
            <person name="Tse S."/>
            <person name="Vech C."/>
            <person name="Wang G."/>
            <person name="Wetter J."/>
            <person name="Williams S."/>
            <person name="Williams M."/>
            <person name="Windsor S."/>
            <person name="Winn-Deen E."/>
            <person name="Wolfe K."/>
            <person name="Zaveri J."/>
            <person name="Zaveri K."/>
            <person name="Abril J.F."/>
            <person name="Guigo R."/>
            <person name="Campbell M.J."/>
            <person name="Sjolander K.V."/>
            <person name="Karlak B."/>
            <person name="Kejariwal A."/>
            <person name="Mi H."/>
            <person name="Lazareva B."/>
            <person name="Hatton T."/>
            <person name="Narechania A."/>
            <person name="Diemer K."/>
            <person name="Muruganujan A."/>
            <person name="Guo N."/>
            <person name="Sato S."/>
            <person name="Bafna V."/>
            <person name="Istrail S."/>
            <person name="Lippert R."/>
            <person name="Schwartz R."/>
            <person name="Walenz B."/>
            <person name="Yooseph S."/>
            <person name="Allen D."/>
            <person name="Basu A."/>
            <person name="Baxendale J."/>
            <person name="Blick L."/>
            <person name="Caminha M."/>
            <person name="Carnes-Stine J."/>
            <person name="Caulk P."/>
            <person name="Chiang Y.H."/>
            <person name="Coyne M."/>
            <person name="Dahlke C."/>
            <person name="Mays A."/>
            <person name="Dombroski M."/>
            <person name="Donnelly M."/>
            <person name="Ely D."/>
            <person name="Esparham S."/>
            <person name="Fosler C."/>
            <person name="Gire H."/>
            <person name="Glanowski S."/>
            <person name="Glasser K."/>
            <person name="Glodek A."/>
            <person name="Gorokhov M."/>
            <person name="Graham K."/>
            <person name="Gropman B."/>
            <person name="Harris M."/>
            <person name="Heil J."/>
            <person name="Henderson S."/>
            <person name="Hoover J."/>
            <person name="Jennings D."/>
            <person name="Jordan C."/>
            <person name="Jordan J."/>
            <person name="Kasha J."/>
            <person name="Kagan L."/>
            <person name="Kraft C."/>
            <person name="Levitsky A."/>
            <person name="Lewis M."/>
            <person name="Liu X."/>
            <person name="Lopez J."/>
            <person name="Ma D."/>
            <person name="Majoros W."/>
            <person name="McDaniel J."/>
            <person name="Murphy S."/>
            <person name="Newman M."/>
            <person name="Nguyen T."/>
            <person name="Nguyen N."/>
            <person name="Nodell M."/>
            <person name="Pan S."/>
            <person name="Peck J."/>
            <person name="Peterson M."/>
            <person name="Rowe W."/>
            <person name="Sanders R."/>
            <person name="Scott J."/>
            <person name="Simpson M."/>
            <person name="Smith T."/>
            <person name="Sprague A."/>
            <person name="Stockwell T."/>
            <person name="Turner R."/>
            <person name="Venter E."/>
            <person name="Wang M."/>
            <person name="Wen M."/>
            <person name="Wu D."/>
            <person name="Wu M."/>
            <person name="Xia A."/>
            <person name="Zandieh A."/>
            <person name="Zhu X."/>
        </authorList>
    </citation>
    <scope>NUCLEOTIDE SEQUENCE</scope>
</reference>
<organism evidence="3 4">
    <name type="scientific">Homo sapiens</name>
    <name type="common">Human</name>
    <dbReference type="NCBI Taxonomy" id="9606"/>
    <lineage>
        <taxon>Eukaryota</taxon>
        <taxon>Metazoa</taxon>
        <taxon>Chordata</taxon>
        <taxon>Craniata</taxon>
        <taxon>Vertebrata</taxon>
        <taxon>Euteleostomi</taxon>
        <taxon>Mammalia</taxon>
        <taxon>Eutheria</taxon>
        <taxon>Euarchontoglires</taxon>
        <taxon>Primates</taxon>
        <taxon>Haplorrhini</taxon>
        <taxon>Catarrhini</taxon>
        <taxon>Hominidae</taxon>
        <taxon>Homo</taxon>
    </lineage>
</organism>
<dbReference type="AlphaFoldDB" id="A0A8V8TPM9"/>
<evidence type="ECO:0000313" key="2">
    <source>
        <dbReference type="EMBL" id="EAW91414.1"/>
    </source>
</evidence>
<dbReference type="EMBL" id="CH471067">
    <property type="protein sequence ID" value="EAW91414.1"/>
    <property type="molecule type" value="Genomic_DNA"/>
</dbReference>
<reference evidence="3" key="3">
    <citation type="journal article" date="2004" name="Nature">
        <title>Finishing the euchromatic sequence of the human genome.</title>
        <authorList>
            <consortium name="International Human Genome Sequencing Consortium"/>
        </authorList>
    </citation>
    <scope>NUCLEOTIDE SEQUENCE [LARGE SCALE GENOMIC DNA]</scope>
</reference>
<reference evidence="3 4" key="5">
    <citation type="journal article" date="2006" name="Nature">
        <title>The DNA sequence and biological annotation of human chromosome 1.</title>
        <authorList>
            <person name="Gregory S.G."/>
            <person name="Barlow K.F."/>
            <person name="McLay K.E."/>
            <person name="Kaul R."/>
            <person name="Swarbreck D."/>
            <person name="Dunham A."/>
            <person name="Scott C.E."/>
            <person name="Howe K.L."/>
            <person name="Woodfine K."/>
            <person name="Spencer C.C."/>
            <person name="Jones M.C."/>
            <person name="Gillson C."/>
            <person name="Searle S."/>
            <person name="Zhou Y."/>
            <person name="Kokocinski F."/>
            <person name="McDonald L."/>
            <person name="Evans R."/>
            <person name="Phillips K."/>
            <person name="Atkinson A."/>
            <person name="Cooper R."/>
            <person name="Jones C."/>
            <person name="Hall R.E."/>
            <person name="Andrews T.D."/>
            <person name="Lloyd C."/>
            <person name="Ainscough R."/>
            <person name="Almeida J.P."/>
            <person name="Ambrose K.D."/>
            <person name="Anderson F."/>
            <person name="Andrew R.W."/>
            <person name="Ashwell R.I."/>
            <person name="Aubin K."/>
            <person name="Babbage A.K."/>
            <person name="Bagguley C.L."/>
            <person name="Bailey J."/>
            <person name="Beasley H."/>
            <person name="Bethel G."/>
            <person name="Bird C.P."/>
            <person name="Bray-Allen S."/>
            <person name="Brown J.Y."/>
            <person name="Brown A.J."/>
            <person name="Buckley D."/>
            <person name="Burton J."/>
            <person name="Bye J."/>
            <person name="Carder C."/>
            <person name="Chapman J.C."/>
            <person name="Clark S.Y."/>
            <person name="Clarke G."/>
            <person name="Clee C."/>
            <person name="Cobley V."/>
            <person name="Collier R.E."/>
            <person name="Corby N."/>
            <person name="Coville G.J."/>
            <person name="Davies J."/>
            <person name="Deadman R."/>
            <person name="Dunn M."/>
            <person name="Earthrowl M."/>
            <person name="Ellington A.G."/>
            <person name="Errington H."/>
            <person name="Frankish A."/>
            <person name="Frankland J."/>
            <person name="French L."/>
            <person name="Garner P."/>
            <person name="Garnett J."/>
            <person name="Gay L."/>
            <person name="Ghori M.R."/>
            <person name="Gibson R."/>
            <person name="Gilby L.M."/>
            <person name="Gillett W."/>
            <person name="Glithero R.J."/>
            <person name="Grafham D.V."/>
            <person name="Griffiths C."/>
            <person name="Griffiths-Jones S."/>
            <person name="Grocock R."/>
            <person name="Hammond S."/>
            <person name="Harrison E.S."/>
            <person name="Hart E."/>
            <person name="Haugen E."/>
            <person name="Heath P.D."/>
            <person name="Holmes S."/>
            <person name="Holt K."/>
            <person name="Howden P.J."/>
            <person name="Hunt A.R."/>
            <person name="Hunt S.E."/>
            <person name="Hunter G."/>
            <person name="Isherwood J."/>
            <person name="James R."/>
            <person name="Johnson C."/>
            <person name="Johnson D."/>
            <person name="Joy A."/>
            <person name="Kay M."/>
            <person name="Kershaw J.K."/>
            <person name="Kibukawa M."/>
            <person name="Kimberley A.M."/>
            <person name="King A."/>
            <person name="Knights A.J."/>
            <person name="Lad H."/>
            <person name="Laird G."/>
            <person name="Lawlor S."/>
            <person name="Leongamornlert D.A."/>
            <person name="Lloyd D.M."/>
            <person name="Loveland J."/>
            <person name="Lovell J."/>
            <person name="Lush M.J."/>
            <person name="Lyne R."/>
            <person name="Martin S."/>
            <person name="Mashreghi-Mohammadi M."/>
            <person name="Matthews L."/>
            <person name="Matthews N.S."/>
            <person name="McLaren S."/>
            <person name="Milne S."/>
            <person name="Mistry S."/>
            <person name="Moore M.J."/>
            <person name="Nickerson T."/>
            <person name="O'Dell C.N."/>
            <person name="Oliver K."/>
            <person name="Palmeiri A."/>
            <person name="Palmer S.A."/>
            <person name="Parker A."/>
            <person name="Patel D."/>
            <person name="Pearce A.V."/>
            <person name="Peck A.I."/>
            <person name="Pelan S."/>
            <person name="Phelps K."/>
            <person name="Phillimore B.J."/>
            <person name="Plumb R."/>
            <person name="Rajan J."/>
            <person name="Raymond C."/>
            <person name="Rouse G."/>
            <person name="Saenphimmachak C."/>
            <person name="Sehra H.K."/>
            <person name="Sheridan E."/>
            <person name="Shownkeen R."/>
            <person name="Sims S."/>
            <person name="Skuce C.D."/>
            <person name="Smith M."/>
            <person name="Steward C."/>
            <person name="Subramanian S."/>
            <person name="Sycamore N."/>
            <person name="Tracey A."/>
            <person name="Tromans A."/>
            <person name="Van Helmond Z."/>
            <person name="Wall M."/>
            <person name="Wallis J.M."/>
            <person name="White S."/>
            <person name="Whitehead S.L."/>
            <person name="Wilkinson J.E."/>
            <person name="Willey D.L."/>
            <person name="Williams H."/>
            <person name="Wilming L."/>
            <person name="Wray P.W."/>
            <person name="Wu Z."/>
            <person name="Coulson A."/>
            <person name="Vaudin M."/>
            <person name="Sulston J.E."/>
            <person name="Durbin R."/>
            <person name="Hubbard T."/>
            <person name="Wooster R."/>
            <person name="Dunham I."/>
            <person name="Carter N.P."/>
            <person name="McVean G."/>
            <person name="Ross M.T."/>
            <person name="Harrow J."/>
            <person name="Olson M.V."/>
            <person name="Beck S."/>
            <person name="Rogers J."/>
            <person name="Bentley D.R."/>
            <person name="Banerjee R."/>
            <person name="Bryant S.P."/>
            <person name="Burford D.C."/>
            <person name="Burrill W.D."/>
            <person name="Clegg S.M."/>
            <person name="Dhami P."/>
            <person name="Dovey O."/>
            <person name="Faulkner L.M."/>
            <person name="Gribble S.M."/>
            <person name="Langford C.F."/>
            <person name="Pandian R.D."/>
            <person name="Porter K.M."/>
            <person name="Prigmore E."/>
        </authorList>
    </citation>
    <scope>NUCLEOTIDE SEQUENCE [LARGE SCALE GENOMIC DNA]</scope>
</reference>
<gene>
    <name evidence="2 3" type="primary">UBE2T</name>
    <name evidence="2" type="ORF">hCG_2027327</name>
</gene>
<keyword evidence="4" id="KW-1185">Reference proteome</keyword>
<evidence type="ECO:0000256" key="1">
    <source>
        <dbReference type="SAM" id="Phobius"/>
    </source>
</evidence>
<keyword evidence="1" id="KW-1133">Transmembrane helix</keyword>
<feature type="transmembrane region" description="Helical" evidence="1">
    <location>
        <begin position="47"/>
        <end position="66"/>
    </location>
</feature>
<accession>A0A8V8TPM9</accession>
<keyword evidence="1" id="KW-0472">Membrane</keyword>
<proteinExistence type="evidence at protein level"/>
<evidence type="ECO:0000313" key="4">
    <source>
        <dbReference type="Proteomes" id="UP000005640"/>
    </source>
</evidence>
<reference evidence="3" key="1">
    <citation type="journal article" date="2001" name="Nature">
        <title>Initial sequencing and analysis of the human genome.</title>
        <authorList>
            <consortium name="International Human Genome Sequencing Consortium"/>
            <person name="Lander E.S."/>
            <person name="Linton L.M."/>
            <person name="Birren B."/>
            <person name="Nusbaum C."/>
            <person name="Zody M.C."/>
            <person name="Baldwin J."/>
            <person name="Devon K."/>
            <person name="Dewar K."/>
            <person name="Doyle M."/>
            <person name="FitzHugh W."/>
            <person name="Funke R."/>
            <person name="Gage D."/>
            <person name="Harris K."/>
            <person name="Heaford A."/>
            <person name="Howland J."/>
            <person name="Kann L."/>
            <person name="Lehoczky J."/>
            <person name="LeVine R."/>
            <person name="McEwan P."/>
            <person name="McKernan K."/>
            <person name="Meldrim J."/>
            <person name="Mesirov J.P."/>
            <person name="Miranda C."/>
            <person name="Morris W."/>
            <person name="Naylor J."/>
            <person name="Raymond C."/>
            <person name="Rosetti M."/>
            <person name="Santos R."/>
            <person name="Sheridan A."/>
            <person name="Sougnez C."/>
            <person name="Stange-Thomann N."/>
            <person name="Stojanovic N."/>
            <person name="Subramanian A."/>
            <person name="Wyman D."/>
            <person name="Rogers J."/>
            <person name="Sulston J."/>
            <person name="Ainscough R."/>
            <person name="Beck S."/>
            <person name="Bentley D."/>
            <person name="Burton J."/>
            <person name="Clee C."/>
            <person name="Carter N."/>
            <person name="Coulson A."/>
            <person name="Deadman R."/>
            <person name="Deloukas P."/>
            <person name="Dunham A."/>
            <person name="Dunham I."/>
            <person name="Durbin R."/>
            <person name="French L."/>
            <person name="Grafham D."/>
            <person name="Gregory S."/>
            <person name="Hubbard T."/>
            <person name="Humphray S."/>
            <person name="Hunt A."/>
            <person name="Jones M."/>
            <person name="Lloyd C."/>
            <person name="McMurray A."/>
            <person name="Matthews L."/>
            <person name="Mercer S."/>
            <person name="Milne S."/>
            <person name="Mullikin J.C."/>
            <person name="Mungall A."/>
            <person name="Plumb R."/>
            <person name="Ross M."/>
            <person name="Shownkeen R."/>
            <person name="Sims S."/>
            <person name="Waterston R.H."/>
            <person name="Wilson R.K."/>
            <person name="Hillier L.W."/>
            <person name="McPherson J.D."/>
            <person name="Marra M.A."/>
            <person name="Mardis E.R."/>
            <person name="Fulton L.A."/>
            <person name="Chinwalla A.T."/>
            <person name="Pepin K.H."/>
            <person name="Gish W.R."/>
            <person name="Chissoe S.L."/>
            <person name="Wendl M.C."/>
            <person name="Delehaunty K.D."/>
            <person name="Miner T.L."/>
            <person name="Delehaunty A."/>
            <person name="Kramer J.B."/>
            <person name="Cook L.L."/>
            <person name="Fulton R.S."/>
            <person name="Johnson D.L."/>
            <person name="Minx P.J."/>
            <person name="Clifton S.W."/>
            <person name="Hawkins T."/>
            <person name="Branscomb E."/>
            <person name="Predki P."/>
            <person name="Richardson P."/>
            <person name="Wenning S."/>
            <person name="Slezak T."/>
            <person name="Doggett N."/>
            <person name="Cheng J.F."/>
            <person name="Olsen A."/>
            <person name="Lucas S."/>
            <person name="Elkin C."/>
            <person name="Uberbacher E."/>
            <person name="Frazier M."/>
            <person name="Gibbs R.A."/>
            <person name="Muzny D.M."/>
            <person name="Scherer S.E."/>
            <person name="Bouck J.B."/>
            <person name="Sodergren E.J."/>
            <person name="Worley K.C."/>
            <person name="Rives C.M."/>
            <person name="Gorrell J.H."/>
            <person name="Metzker M.L."/>
            <person name="Naylor S.L."/>
            <person name="Kucherlapati R.S."/>
            <person name="Nelson D.L."/>
            <person name="Weinstock G.M."/>
            <person name="Sakaki Y."/>
            <person name="Fujiyama A."/>
            <person name="Hattori M."/>
            <person name="Yada T."/>
            <person name="Toyoda A."/>
            <person name="Itoh T."/>
            <person name="Kawagoe C."/>
            <person name="Watanabe H."/>
            <person name="Totoki Y."/>
            <person name="Taylor T."/>
            <person name="Weissenbach J."/>
            <person name="Heilig R."/>
            <person name="Saurin W."/>
            <person name="Artiguenave F."/>
            <person name="Brottier P."/>
            <person name="Bruls T."/>
            <person name="Pelletier E."/>
            <person name="Robert C."/>
            <person name="Wincker P."/>
            <person name="Smith D.R."/>
            <person name="Doucette-Stamm L."/>
            <person name="Rubenfield M."/>
            <person name="Weinstock K."/>
            <person name="Lee H.M."/>
            <person name="Dubois J."/>
            <person name="Rosenthal A."/>
            <person name="Platzer M."/>
            <person name="Nyakatura G."/>
            <person name="Taudien S."/>
            <person name="Rump A."/>
            <person name="Yang H."/>
            <person name="Yu J."/>
            <person name="Wang J."/>
            <person name="Huang G."/>
            <person name="Gu J."/>
            <person name="Hood L."/>
            <person name="Rowen L."/>
            <person name="Madan A."/>
            <person name="Qin S."/>
            <person name="Davis R.W."/>
            <person name="Federspiel N.A."/>
            <person name="Abola A.P."/>
            <person name="Proctor M.J."/>
            <person name="Myers R.M."/>
            <person name="Schmutz J."/>
            <person name="Dickson M."/>
            <person name="Grimwood J."/>
            <person name="Cox D.R."/>
            <person name="Olson M.V."/>
            <person name="Kaul R."/>
            <person name="Raymond C."/>
            <person name="Shimizu N."/>
            <person name="Kawasaki K."/>
            <person name="Minoshima S."/>
            <person name="Evans G.A."/>
            <person name="Athanasiou M."/>
            <person name="Schultz R."/>
            <person name="Roe B.A."/>
            <person name="Chen F."/>
            <person name="Pan H."/>
            <person name="Ramser J."/>
            <person name="Lehrach H."/>
            <person name="Reinhardt R."/>
            <person name="McCombie W.R."/>
            <person name="de la Bastide M."/>
            <person name="Dedhia N."/>
            <person name="Blocker H."/>
            <person name="Hornischer K."/>
            <person name="Nordsiek G."/>
            <person name="Agarwala R."/>
            <person name="Aravind L."/>
            <person name="Bailey J.A."/>
            <person name="Bateman A."/>
            <person name="Batzoglou S."/>
            <person name="Birney E."/>
            <person name="Bork P."/>
            <person name="Brown D.G."/>
            <person name="Burge C.B."/>
            <person name="Cerutti L."/>
            <person name="Chen H.C."/>
            <person name="Church D."/>
            <person name="Clamp M."/>
            <person name="Copley R.R."/>
            <person name="Doerks T."/>
            <person name="Eddy S.R."/>
            <person name="Eichler E.E."/>
            <person name="Furey T.S."/>
            <person name="Galagan J."/>
            <person name="Gilbert J.G."/>
            <person name="Harmon C."/>
            <person name="Hayashizaki Y."/>
            <person name="Haussler D."/>
            <person name="Hermjakob H."/>
            <person name="Hokamp K."/>
            <person name="Jang W."/>
            <person name="Johnson L.S."/>
            <person name="Jones T.A."/>
            <person name="Kasif S."/>
            <person name="Kaspryzk A."/>
            <person name="Kennedy S."/>
            <person name="Kent W.J."/>
            <person name="Kitts P."/>
            <person name="Koonin E.V."/>
            <person name="Korf I."/>
            <person name="Kulp D."/>
            <person name="Lancet D."/>
            <person name="Lowe T.M."/>
            <person name="McLysaght A."/>
            <person name="Mikkelsen T."/>
            <person name="Moran J.V."/>
            <person name="Mulder N."/>
            <person name="Pollara V.J."/>
            <person name="Ponting C.P."/>
            <person name="Schuler G."/>
            <person name="Schultz J."/>
            <person name="Slater G."/>
            <person name="Smit A.F."/>
            <person name="Stupka E."/>
            <person name="Szustakowski J."/>
            <person name="Thierry-Mieg D."/>
            <person name="Thierry-Mieg J."/>
            <person name="Wagner L."/>
            <person name="Wallis J."/>
            <person name="Wheeler R."/>
            <person name="Williams A."/>
            <person name="Wolf Y.I."/>
            <person name="Wolfe K.H."/>
            <person name="Yang S.P."/>
            <person name="Yeh R.F."/>
            <person name="Collins F."/>
            <person name="Guyer M.S."/>
            <person name="Peterson J."/>
            <person name="Felsenfeld A."/>
            <person name="Wetterstrand K.A."/>
            <person name="Patrinos A."/>
            <person name="Morgan M.J."/>
            <person name="de Jong P."/>
            <person name="Catanese J.J."/>
            <person name="Osoegawa K."/>
            <person name="Shizuya H."/>
            <person name="Choi S."/>
            <person name="Chen Y.J."/>
        </authorList>
    </citation>
    <scope>NUCLEOTIDE SEQUENCE [LARGE SCALE GENOMIC DNA]</scope>
</reference>
<dbReference type="Proteomes" id="UP000005640">
    <property type="component" value="Chromosome 1"/>
</dbReference>
<dbReference type="HGNC" id="HGNC:25009">
    <property type="gene designation" value="UBE2T"/>
</dbReference>
<dbReference type="Ensembl" id="ENST00000699429.1">
    <property type="protein sequence ID" value="ENSP00000514383.1"/>
    <property type="gene ID" value="ENSG00000077152.12"/>
</dbReference>
<reference evidence="3" key="6">
    <citation type="submission" date="2025-05" db="UniProtKB">
        <authorList>
            <consortium name="Ensembl"/>
        </authorList>
    </citation>
    <scope>IDENTIFICATION</scope>
</reference>
<reference evidence="2" key="4">
    <citation type="submission" date="2005-07" db="EMBL/GenBank/DDBJ databases">
        <authorList>
            <person name="Mural R.J."/>
            <person name="Istrail S."/>
            <person name="Sutton G."/>
            <person name="Florea L."/>
            <person name="Halpern A.L."/>
            <person name="Mobarry C.M."/>
            <person name="Lippert R."/>
            <person name="Walenz B."/>
            <person name="Shatkay H."/>
            <person name="Dew I."/>
            <person name="Miller J.R."/>
            <person name="Flanigan M.J."/>
            <person name="Edwards N.J."/>
            <person name="Bolanos R."/>
            <person name="Fasulo D."/>
            <person name="Halldorsson B.V."/>
            <person name="Hannenhalli S."/>
            <person name="Turner R."/>
            <person name="Yooseph S."/>
            <person name="Lu F."/>
            <person name="Nusskern D.R."/>
            <person name="Shue B.C."/>
            <person name="Zheng X.H."/>
            <person name="Zhong F."/>
            <person name="Delcher A.L."/>
            <person name="Huson D.H."/>
            <person name="Kravitz S.A."/>
            <person name="Mouchard L."/>
            <person name="Reinert K."/>
            <person name="Remington K.A."/>
            <person name="Clark A.G."/>
            <person name="Waterman M.S."/>
            <person name="Eichler E.E."/>
            <person name="Adams M.D."/>
            <person name="Hunkapiller M.W."/>
            <person name="Myers E.W."/>
            <person name="Venter J.C."/>
        </authorList>
    </citation>
    <scope>NUCLEOTIDE SEQUENCE</scope>
</reference>
<evidence type="ECO:0007829" key="6">
    <source>
        <dbReference type="ProteomicsDB" id="A0A8V8TPM9"/>
    </source>
</evidence>
<keyword evidence="5 6" id="KW-1267">Proteomics identification</keyword>
<keyword evidence="1" id="KW-0812">Transmembrane</keyword>
<sequence>MQRASRLKRELHMLATEPPPGITCWQDKDQMDDLRARTHLNLLRSDFSLQFIIQTLILLEGFVWMFSNCHQKVLGDHPSTSQLC</sequence>
<dbReference type="GeneTree" id="ENSGT00940000157365"/>
<dbReference type="OrthoDB" id="9978460at2759"/>